<feature type="coiled-coil region" evidence="2">
    <location>
        <begin position="534"/>
        <end position="568"/>
    </location>
</feature>
<feature type="transmembrane region" description="Helical" evidence="4">
    <location>
        <begin position="488"/>
        <end position="511"/>
    </location>
</feature>
<dbReference type="PANTHER" id="PTHR34313:SF2">
    <property type="entry name" value="ENDOGENOUS RETROVIRUS GROUP K MEMBER 21 ENV POLYPROTEIN-LIKE"/>
    <property type="match status" value="1"/>
</dbReference>
<name>S6B0Q6_TRASP</name>
<dbReference type="EMBL" id="AB749815">
    <property type="protein sequence ID" value="BAN59289.1"/>
    <property type="molecule type" value="Genomic_DNA"/>
</dbReference>
<evidence type="ECO:0000259" key="5">
    <source>
        <dbReference type="Pfam" id="PF00517"/>
    </source>
</evidence>
<evidence type="ECO:0000256" key="2">
    <source>
        <dbReference type="SAM" id="Coils"/>
    </source>
</evidence>
<dbReference type="GO" id="GO:0005198">
    <property type="term" value="F:structural molecule activity"/>
    <property type="evidence" value="ECO:0007669"/>
    <property type="project" value="InterPro"/>
</dbReference>
<dbReference type="AlphaFoldDB" id="S6B0Q6"/>
<sequence>MSQSPRHLVPPLPRPQKRKGPPLPPLPPPTREAQLISRRMTPEIPDEQEEEPPTRQMSQLRIRDIVPPNSLPRRKSLGCPTWATQQASIPTWGQIKMLCHQAQGIASLQGSPASPERLFIAMLALLSCQVSASSPAPEKYWAYFPDPPIFQVVTWNSAPIRVLTNQPHLLGGSYTFHTKEEYPINFNYTFRGLTDNLPVCFNFPFGHTGSFITPTKEGCIGASEKAIITDSPSLRYRSVWVLLARMPGILDPYKSLHFKSPPKYPNCHNAAPSDAIWNTIDDRSGYPIWKSCTYNSRIDYRIPGGGNYTIQDWSNPDPGQGPVIDDAFKGRFDNWKEYSVPWPLRATRWHRNQFVPPMLSYTAKGRTYWQPEIWKALTATAPVTLTRPENISTYSILACLPSPYVFLFTNDSKRLNIHMNYSGGPNIVTCEQCMLSSCLTPQYNVCSFVVLQRPPYLMVPVTITTHWYDNYGLAVLQQLRDLMRSRRFASLLFMGIATLITAITSVSMAAISLTEQVHTAQYVDAMSKNVSLALATQEAIFRKLEMRIDALEEAIMHIGNELQALKVRLALSCHADYRWICVTPLKVNETDFDWEKIKNHILGVWNSSDISLDLRKLHSQITTIEHSHLDYTASGVASDFFHTFSNFISGKYFLSAIFSYAAVAAVILLIIIILPCIVRILRQSILKLQTELHLAFLRNKNGGDAGSQHGSSHP</sequence>
<protein>
    <submittedName>
        <fullName evidence="6">Envelope glycoprotein</fullName>
    </submittedName>
</protein>
<feature type="compositionally biased region" description="Pro residues" evidence="3">
    <location>
        <begin position="21"/>
        <end position="30"/>
    </location>
</feature>
<feature type="domain" description="Retroviral envelope protein GP41-like" evidence="5">
    <location>
        <begin position="508"/>
        <end position="701"/>
    </location>
</feature>
<keyword evidence="4" id="KW-1133">Transmembrane helix</keyword>
<organism evidence="6">
    <name type="scientific">Tragelaphus spekii</name>
    <name type="common">Sitatunga</name>
    <dbReference type="NCBI Taxonomy" id="69298"/>
    <lineage>
        <taxon>Eukaryota</taxon>
        <taxon>Metazoa</taxon>
        <taxon>Chordata</taxon>
        <taxon>Craniata</taxon>
        <taxon>Vertebrata</taxon>
        <taxon>Euteleostomi</taxon>
        <taxon>Mammalia</taxon>
        <taxon>Eutheria</taxon>
        <taxon>Laurasiatheria</taxon>
        <taxon>Artiodactyla</taxon>
        <taxon>Ruminantia</taxon>
        <taxon>Pecora</taxon>
        <taxon>Bovidae</taxon>
        <taxon>Bovinae</taxon>
        <taxon>Tragelaphus</taxon>
    </lineage>
</organism>
<proteinExistence type="predicted"/>
<gene>
    <name evidence="6" type="primary">env</name>
</gene>
<reference evidence="6" key="1">
    <citation type="submission" date="2012-09" db="EMBL/GenBank/DDBJ databases">
        <title>Fetomaternal ties generated by a retroviral infection in ancient times.</title>
        <authorList>
            <person name="Nakaya Y."/>
            <person name="Koshi K."/>
            <person name="Nakagawa S."/>
            <person name="Hashizume K."/>
            <person name="Miyazawa T."/>
        </authorList>
    </citation>
    <scope>NUCLEOTIDE SEQUENCE</scope>
    <source>
        <tissue evidence="6">Peripheral blood mononuclear cell</tissue>
    </source>
</reference>
<keyword evidence="2" id="KW-0175">Coiled coil</keyword>
<keyword evidence="4" id="KW-0472">Membrane</keyword>
<feature type="region of interest" description="Disordered" evidence="3">
    <location>
        <begin position="1"/>
        <end position="60"/>
    </location>
</feature>
<evidence type="ECO:0000313" key="6">
    <source>
        <dbReference type="EMBL" id="BAN59289.1"/>
    </source>
</evidence>
<accession>S6B0Q6</accession>
<evidence type="ECO:0000256" key="3">
    <source>
        <dbReference type="SAM" id="MobiDB-lite"/>
    </source>
</evidence>
<comment type="subcellular location">
    <subcellularLocation>
        <location evidence="1">Virion</location>
    </subcellularLocation>
</comment>
<dbReference type="PANTHER" id="PTHR34313">
    <property type="entry name" value="ENDOGENOUS RETROVIRUS GROUP K MEMBER 113 ENV POLYPROTEIN-RELATED"/>
    <property type="match status" value="1"/>
</dbReference>
<dbReference type="InterPro" id="IPR051255">
    <property type="entry name" value="Retroviral_env_glycoprotein"/>
</dbReference>
<keyword evidence="6" id="KW-0946">Virion</keyword>
<feature type="transmembrane region" description="Helical" evidence="4">
    <location>
        <begin position="652"/>
        <end position="678"/>
    </location>
</feature>
<dbReference type="Pfam" id="PF00517">
    <property type="entry name" value="GP41"/>
    <property type="match status" value="1"/>
</dbReference>
<keyword evidence="6" id="KW-0261">Viral envelope protein</keyword>
<evidence type="ECO:0000256" key="1">
    <source>
        <dbReference type="ARBA" id="ARBA00004328"/>
    </source>
</evidence>
<dbReference type="InterPro" id="IPR000328">
    <property type="entry name" value="GP41-like"/>
</dbReference>
<evidence type="ECO:0000256" key="4">
    <source>
        <dbReference type="SAM" id="Phobius"/>
    </source>
</evidence>
<keyword evidence="4" id="KW-0812">Transmembrane</keyword>